<dbReference type="Pfam" id="PF00076">
    <property type="entry name" value="RRM_1"/>
    <property type="match status" value="1"/>
</dbReference>
<feature type="region of interest" description="Disordered" evidence="3">
    <location>
        <begin position="1"/>
        <end position="20"/>
    </location>
</feature>
<dbReference type="PROSITE" id="PS50102">
    <property type="entry name" value="RRM"/>
    <property type="match status" value="1"/>
</dbReference>
<evidence type="ECO:0000256" key="1">
    <source>
        <dbReference type="ARBA" id="ARBA00022884"/>
    </source>
</evidence>
<sequence>MRSRSTDSSGFSSSPSPVRGRTVEMADAMEDVTIASDMMAVEGLSRNVTETHIREIFGKFGTIHNVTFGRGWCRVQYETETDVEGACKYMNGGQLDGNLLECRPYKEQRRTLQSPLRSPRQRRSNSRPTESPRHRRSYSRPIDSPRQSRSYSRSRSPPRRNQLHSRTPPRRDYSHTHFPSHSRPRSRSPHRRHNRRMYSPM</sequence>
<evidence type="ECO:0000256" key="2">
    <source>
        <dbReference type="PROSITE-ProRule" id="PRU00176"/>
    </source>
</evidence>
<dbReference type="EMBL" id="MTSL01000119">
    <property type="protein sequence ID" value="PJF18484.1"/>
    <property type="molecule type" value="Genomic_DNA"/>
</dbReference>
<keyword evidence="6" id="KW-1185">Reference proteome</keyword>
<dbReference type="SMART" id="SM00360">
    <property type="entry name" value="RRM"/>
    <property type="match status" value="1"/>
</dbReference>
<feature type="compositionally biased region" description="Basic residues" evidence="3">
    <location>
        <begin position="178"/>
        <end position="201"/>
    </location>
</feature>
<dbReference type="GO" id="GO:0061574">
    <property type="term" value="C:ASAP complex"/>
    <property type="evidence" value="ECO:0007669"/>
    <property type="project" value="TreeGrafter"/>
</dbReference>
<gene>
    <name evidence="5" type="ORF">PSACC_01698</name>
</gene>
<name>A0A2H9TL71_9FUNG</name>
<dbReference type="GO" id="GO:0000398">
    <property type="term" value="P:mRNA splicing, via spliceosome"/>
    <property type="evidence" value="ECO:0007669"/>
    <property type="project" value="TreeGrafter"/>
</dbReference>
<dbReference type="PANTHER" id="PTHR15481">
    <property type="entry name" value="RIBONUCLEIC ACID BINDING PROTEIN S1"/>
    <property type="match status" value="1"/>
</dbReference>
<dbReference type="GO" id="GO:0005654">
    <property type="term" value="C:nucleoplasm"/>
    <property type="evidence" value="ECO:0007669"/>
    <property type="project" value="TreeGrafter"/>
</dbReference>
<reference evidence="5 6" key="1">
    <citation type="submission" date="2016-10" db="EMBL/GenBank/DDBJ databases">
        <title>The genome of Paramicrosporidium saccamoebae is the missing link in understanding Cryptomycota and Microsporidia evolution.</title>
        <authorList>
            <person name="Quandt C.A."/>
            <person name="Beaudet D."/>
            <person name="Corsaro D."/>
            <person name="Michel R."/>
            <person name="Corradi N."/>
            <person name="James T."/>
        </authorList>
    </citation>
    <scope>NUCLEOTIDE SEQUENCE [LARGE SCALE GENOMIC DNA]</scope>
    <source>
        <strain evidence="5 6">KSL3</strain>
    </source>
</reference>
<dbReference type="OrthoDB" id="252020at2759"/>
<dbReference type="Gene3D" id="3.30.70.330">
    <property type="match status" value="1"/>
</dbReference>
<protein>
    <recommendedName>
        <fullName evidence="4">RRM domain-containing protein</fullName>
    </recommendedName>
</protein>
<feature type="domain" description="RRM" evidence="4">
    <location>
        <begin position="37"/>
        <end position="107"/>
    </location>
</feature>
<dbReference type="STRING" id="1246581.A0A2H9TL71"/>
<accession>A0A2H9TL71</accession>
<keyword evidence="1 2" id="KW-0694">RNA-binding</keyword>
<dbReference type="GO" id="GO:0005737">
    <property type="term" value="C:cytoplasm"/>
    <property type="evidence" value="ECO:0007669"/>
    <property type="project" value="TreeGrafter"/>
</dbReference>
<dbReference type="PANTHER" id="PTHR15481:SF0">
    <property type="entry name" value="LD23870P-RELATED"/>
    <property type="match status" value="1"/>
</dbReference>
<dbReference type="InterPro" id="IPR012677">
    <property type="entry name" value="Nucleotide-bd_a/b_plait_sf"/>
</dbReference>
<dbReference type="AlphaFoldDB" id="A0A2H9TL71"/>
<dbReference type="GO" id="GO:0003723">
    <property type="term" value="F:RNA binding"/>
    <property type="evidence" value="ECO:0007669"/>
    <property type="project" value="UniProtKB-UniRule"/>
</dbReference>
<dbReference type="InterPro" id="IPR000504">
    <property type="entry name" value="RRM_dom"/>
</dbReference>
<dbReference type="InterPro" id="IPR035979">
    <property type="entry name" value="RBD_domain_sf"/>
</dbReference>
<evidence type="ECO:0000313" key="5">
    <source>
        <dbReference type="EMBL" id="PJF18484.1"/>
    </source>
</evidence>
<evidence type="ECO:0000259" key="4">
    <source>
        <dbReference type="PROSITE" id="PS50102"/>
    </source>
</evidence>
<feature type="compositionally biased region" description="Low complexity" evidence="3">
    <location>
        <begin position="144"/>
        <end position="155"/>
    </location>
</feature>
<feature type="region of interest" description="Disordered" evidence="3">
    <location>
        <begin position="109"/>
        <end position="201"/>
    </location>
</feature>
<dbReference type="Proteomes" id="UP000240830">
    <property type="component" value="Unassembled WGS sequence"/>
</dbReference>
<proteinExistence type="predicted"/>
<dbReference type="SUPFAM" id="SSF54928">
    <property type="entry name" value="RNA-binding domain, RBD"/>
    <property type="match status" value="1"/>
</dbReference>
<comment type="caution">
    <text evidence="5">The sequence shown here is derived from an EMBL/GenBank/DDBJ whole genome shotgun (WGS) entry which is preliminary data.</text>
</comment>
<evidence type="ECO:0000256" key="3">
    <source>
        <dbReference type="SAM" id="MobiDB-lite"/>
    </source>
</evidence>
<evidence type="ECO:0000313" key="6">
    <source>
        <dbReference type="Proteomes" id="UP000240830"/>
    </source>
</evidence>
<organism evidence="5 6">
    <name type="scientific">Paramicrosporidium saccamoebae</name>
    <dbReference type="NCBI Taxonomy" id="1246581"/>
    <lineage>
        <taxon>Eukaryota</taxon>
        <taxon>Fungi</taxon>
        <taxon>Fungi incertae sedis</taxon>
        <taxon>Cryptomycota</taxon>
        <taxon>Cryptomycota incertae sedis</taxon>
        <taxon>Paramicrosporidium</taxon>
    </lineage>
</organism>